<comment type="caution">
    <text evidence="2">The sequence shown here is derived from an EMBL/GenBank/DDBJ whole genome shotgun (WGS) entry which is preliminary data.</text>
</comment>
<name>A0AAJ0DVB8_9PEZI</name>
<protein>
    <submittedName>
        <fullName evidence="2">Uncharacterized protein</fullName>
    </submittedName>
</protein>
<evidence type="ECO:0000256" key="1">
    <source>
        <dbReference type="SAM" id="MobiDB-lite"/>
    </source>
</evidence>
<evidence type="ECO:0000313" key="2">
    <source>
        <dbReference type="EMBL" id="KAK1515254.1"/>
    </source>
</evidence>
<keyword evidence="3" id="KW-1185">Reference proteome</keyword>
<feature type="compositionally biased region" description="Polar residues" evidence="1">
    <location>
        <begin position="212"/>
        <end position="234"/>
    </location>
</feature>
<dbReference type="RefSeq" id="XP_060308021.1">
    <property type="nucleotide sequence ID" value="XM_060461593.1"/>
</dbReference>
<gene>
    <name evidence="2" type="ORF">CCOS01_13447</name>
</gene>
<accession>A0AAJ0DVB8</accession>
<organism evidence="2 3">
    <name type="scientific">Colletotrichum costaricense</name>
    <dbReference type="NCBI Taxonomy" id="1209916"/>
    <lineage>
        <taxon>Eukaryota</taxon>
        <taxon>Fungi</taxon>
        <taxon>Dikarya</taxon>
        <taxon>Ascomycota</taxon>
        <taxon>Pezizomycotina</taxon>
        <taxon>Sordariomycetes</taxon>
        <taxon>Hypocreomycetidae</taxon>
        <taxon>Glomerellales</taxon>
        <taxon>Glomerellaceae</taxon>
        <taxon>Colletotrichum</taxon>
        <taxon>Colletotrichum acutatum species complex</taxon>
    </lineage>
</organism>
<proteinExistence type="predicted"/>
<feature type="region of interest" description="Disordered" evidence="1">
    <location>
        <begin position="168"/>
        <end position="288"/>
    </location>
</feature>
<reference evidence="2 3" key="1">
    <citation type="submission" date="2016-10" db="EMBL/GenBank/DDBJ databases">
        <title>The genome sequence of Colletotrichum fioriniae PJ7.</title>
        <authorList>
            <person name="Baroncelli R."/>
        </authorList>
    </citation>
    <scope>NUCLEOTIDE SEQUENCE [LARGE SCALE GENOMIC DNA]</scope>
    <source>
        <strain evidence="2 3">IMI 309622</strain>
    </source>
</reference>
<dbReference type="Proteomes" id="UP001240678">
    <property type="component" value="Unassembled WGS sequence"/>
</dbReference>
<feature type="compositionally biased region" description="Basic and acidic residues" evidence="1">
    <location>
        <begin position="173"/>
        <end position="193"/>
    </location>
</feature>
<evidence type="ECO:0000313" key="3">
    <source>
        <dbReference type="Proteomes" id="UP001240678"/>
    </source>
</evidence>
<dbReference type="GeneID" id="85345140"/>
<feature type="compositionally biased region" description="Basic and acidic residues" evidence="1">
    <location>
        <begin position="264"/>
        <end position="283"/>
    </location>
</feature>
<dbReference type="AlphaFoldDB" id="A0AAJ0DVB8"/>
<sequence>MFKQSESVKRIIRDVQKDGSRKMTPDQVVHAWNMPMTSEIPAPKGADKPLPNLWIEEGTPKSGLRHMVGSDEEIGSWEGKGILRELRRDKIPMFVEAATTAGRRITTQGSRDDRHIMSTYIEGRVLKTAVTAGSNGYLVGANPAKKFKVKPGDPGQVSDRTAENLYRYPLNCPDRRRTDEAKKGEEMERKEPAMPKSLPVNTTAQVRPEEPSTIQPTSASLSQTEDQESVNEPQTVHVEPQVPATQVGDEPLSPTKEQNSTEQSRTESRSVQAHEENPLKPDDQLEALPEYGPSLPGYKYCIWEDFGTNFLWYVWNWPANPEFCGEPVEDDDLLERYPKTWYKAYDDWVDRYTEAFRAHIEMNADNPVIDTAKELSLWKFEGTLLAAGLALQDGVHGVGYGTEKNEGSDAHEFEFESEGSESIGKTLERYIQTRILVQSLDIGV</sequence>
<dbReference type="EMBL" id="MOOE01000017">
    <property type="protein sequence ID" value="KAK1515254.1"/>
    <property type="molecule type" value="Genomic_DNA"/>
</dbReference>